<feature type="transmembrane region" description="Helical" evidence="6">
    <location>
        <begin position="45"/>
        <end position="61"/>
    </location>
</feature>
<feature type="transmembrane region" description="Helical" evidence="6">
    <location>
        <begin position="242"/>
        <end position="260"/>
    </location>
</feature>
<dbReference type="AlphaFoldDB" id="A0A291QX72"/>
<feature type="transmembrane region" description="Helical" evidence="6">
    <location>
        <begin position="179"/>
        <end position="198"/>
    </location>
</feature>
<proteinExistence type="predicted"/>
<evidence type="ECO:0000313" key="7">
    <source>
        <dbReference type="EMBL" id="ATL48454.1"/>
    </source>
</evidence>
<dbReference type="RefSeq" id="WP_098194828.1">
    <property type="nucleotide sequence ID" value="NZ_CP023777.1"/>
</dbReference>
<keyword evidence="5 6" id="KW-0472">Membrane</keyword>
<dbReference type="PANTHER" id="PTHR30250">
    <property type="entry name" value="PST FAMILY PREDICTED COLANIC ACID TRANSPORTER"/>
    <property type="match status" value="1"/>
</dbReference>
<comment type="subcellular location">
    <subcellularLocation>
        <location evidence="1">Cell membrane</location>
        <topology evidence="1">Multi-pass membrane protein</topology>
    </subcellularLocation>
</comment>
<name>A0A291QX72_9BACT</name>
<feature type="transmembrane region" description="Helical" evidence="6">
    <location>
        <begin position="370"/>
        <end position="388"/>
    </location>
</feature>
<evidence type="ECO:0000256" key="1">
    <source>
        <dbReference type="ARBA" id="ARBA00004651"/>
    </source>
</evidence>
<feature type="transmembrane region" description="Helical" evidence="6">
    <location>
        <begin position="153"/>
        <end position="173"/>
    </location>
</feature>
<keyword evidence="4 6" id="KW-1133">Transmembrane helix</keyword>
<reference evidence="7 8" key="1">
    <citation type="submission" date="2017-10" db="EMBL/GenBank/DDBJ databases">
        <title>Paenichitinophaga pekingensis gen. nov., sp. nov., isolated from activated sludge.</title>
        <authorList>
            <person name="Jin D."/>
            <person name="Kong X."/>
            <person name="Deng Y."/>
            <person name="Bai Z."/>
        </authorList>
    </citation>
    <scope>NUCLEOTIDE SEQUENCE [LARGE SCALE GENOMIC DNA]</scope>
    <source>
        <strain evidence="7 8">13</strain>
    </source>
</reference>
<dbReference type="EMBL" id="CP023777">
    <property type="protein sequence ID" value="ATL48454.1"/>
    <property type="molecule type" value="Genomic_DNA"/>
</dbReference>
<evidence type="ECO:0000256" key="3">
    <source>
        <dbReference type="ARBA" id="ARBA00022692"/>
    </source>
</evidence>
<protein>
    <submittedName>
        <fullName evidence="7">Uncharacterized protein</fullName>
    </submittedName>
</protein>
<evidence type="ECO:0000313" key="8">
    <source>
        <dbReference type="Proteomes" id="UP000220133"/>
    </source>
</evidence>
<feature type="transmembrane region" description="Helical" evidence="6">
    <location>
        <begin position="122"/>
        <end position="141"/>
    </location>
</feature>
<accession>A0A291QX72</accession>
<keyword evidence="2" id="KW-1003">Cell membrane</keyword>
<gene>
    <name evidence="7" type="ORF">COR50_15500</name>
</gene>
<keyword evidence="8" id="KW-1185">Reference proteome</keyword>
<dbReference type="OrthoDB" id="650636at2"/>
<sequence>MADEKKYQYWITSGVYSGLQKLAVLFFGFGSVLVLVRFLTKEEMGIWSLFLLITGMIEVIRQSLIKNGLIKFLNSTDRSEHVLVNSAALCLNIAITVAFALFILLLAQPANEILKAPGLTPVLYKFLPGLLILIPFSHFEWIQNANADFRGIFWAYLVRQGLSFSCILVHILINDAINLGSLIIYYNLGIIAGTLISYNFARKFLQKAFVLQKLWLQKLWHFGKFVFGTNFSSMIFRNTDQFVVSSFFSPAVVALYSVCIRISNLVDVPSQVLGDILFPKSAKVVEDGNLDKVKYYYEKAVGSLLAIGLPVSLFIFIFPKIVLWIIAGKDYVEAATLLQITMSYSLFLPFVKQFGTIMDSTGHPKLNFKVLSLIAVLNIGICLAYSHFFGVQGAAFGTLTSYFICFIITYSILAKKMKVQLLNVFGYMLRFYPEMFGVFHQRLQWKWKTR</sequence>
<evidence type="ECO:0000256" key="5">
    <source>
        <dbReference type="ARBA" id="ARBA00023136"/>
    </source>
</evidence>
<evidence type="ECO:0000256" key="6">
    <source>
        <dbReference type="SAM" id="Phobius"/>
    </source>
</evidence>
<evidence type="ECO:0000256" key="4">
    <source>
        <dbReference type="ARBA" id="ARBA00022989"/>
    </source>
</evidence>
<feature type="transmembrane region" description="Helical" evidence="6">
    <location>
        <begin position="304"/>
        <end position="326"/>
    </location>
</feature>
<dbReference type="KEGG" id="cbae:COR50_15500"/>
<dbReference type="PANTHER" id="PTHR30250:SF11">
    <property type="entry name" value="O-ANTIGEN TRANSPORTER-RELATED"/>
    <property type="match status" value="1"/>
</dbReference>
<dbReference type="GO" id="GO:0005886">
    <property type="term" value="C:plasma membrane"/>
    <property type="evidence" value="ECO:0007669"/>
    <property type="project" value="UniProtKB-SubCell"/>
</dbReference>
<dbReference type="Proteomes" id="UP000220133">
    <property type="component" value="Chromosome"/>
</dbReference>
<dbReference type="InterPro" id="IPR050833">
    <property type="entry name" value="Poly_Biosynth_Transport"/>
</dbReference>
<evidence type="ECO:0000256" key="2">
    <source>
        <dbReference type="ARBA" id="ARBA00022475"/>
    </source>
</evidence>
<feature type="transmembrane region" description="Helical" evidence="6">
    <location>
        <begin position="82"/>
        <end position="107"/>
    </location>
</feature>
<keyword evidence="3 6" id="KW-0812">Transmembrane</keyword>
<dbReference type="Pfam" id="PF13440">
    <property type="entry name" value="Polysacc_synt_3"/>
    <property type="match status" value="1"/>
</dbReference>
<feature type="transmembrane region" description="Helical" evidence="6">
    <location>
        <begin position="21"/>
        <end position="39"/>
    </location>
</feature>
<organism evidence="7 8">
    <name type="scientific">Chitinophaga caeni</name>
    <dbReference type="NCBI Taxonomy" id="2029983"/>
    <lineage>
        <taxon>Bacteria</taxon>
        <taxon>Pseudomonadati</taxon>
        <taxon>Bacteroidota</taxon>
        <taxon>Chitinophagia</taxon>
        <taxon>Chitinophagales</taxon>
        <taxon>Chitinophagaceae</taxon>
        <taxon>Chitinophaga</taxon>
    </lineage>
</organism>
<feature type="transmembrane region" description="Helical" evidence="6">
    <location>
        <begin position="394"/>
        <end position="413"/>
    </location>
</feature>